<gene>
    <name evidence="1" type="ORF">B5E91_11155</name>
</gene>
<proteinExistence type="predicted"/>
<protein>
    <recommendedName>
        <fullName evidence="3">Serine protease</fullName>
    </recommendedName>
</protein>
<evidence type="ECO:0008006" key="3">
    <source>
        <dbReference type="Google" id="ProtNLM"/>
    </source>
</evidence>
<dbReference type="InterPro" id="IPR009003">
    <property type="entry name" value="Peptidase_S1_PA"/>
</dbReference>
<dbReference type="AlphaFoldDB" id="A0A1Y4QGI8"/>
<dbReference type="Gene3D" id="2.40.10.120">
    <property type="match status" value="1"/>
</dbReference>
<comment type="caution">
    <text evidence="1">The sequence shown here is derived from an EMBL/GenBank/DDBJ whole genome shotgun (WGS) entry which is preliminary data.</text>
</comment>
<reference evidence="2" key="1">
    <citation type="submission" date="2017-04" db="EMBL/GenBank/DDBJ databases">
        <title>Function of individual gut microbiota members based on whole genome sequencing of pure cultures obtained from chicken caecum.</title>
        <authorList>
            <person name="Medvecky M."/>
            <person name="Cejkova D."/>
            <person name="Polansky O."/>
            <person name="Karasova D."/>
            <person name="Kubasova T."/>
            <person name="Cizek A."/>
            <person name="Rychlik I."/>
        </authorList>
    </citation>
    <scope>NUCLEOTIDE SEQUENCE [LARGE SCALE GENOMIC DNA]</scope>
    <source>
        <strain evidence="2">An149</strain>
    </source>
</reference>
<dbReference type="Pfam" id="PF13365">
    <property type="entry name" value="Trypsin_2"/>
    <property type="match status" value="1"/>
</dbReference>
<evidence type="ECO:0000313" key="1">
    <source>
        <dbReference type="EMBL" id="OUQ04250.1"/>
    </source>
</evidence>
<evidence type="ECO:0000313" key="2">
    <source>
        <dbReference type="Proteomes" id="UP000196258"/>
    </source>
</evidence>
<dbReference type="SUPFAM" id="SSF50494">
    <property type="entry name" value="Trypsin-like serine proteases"/>
    <property type="match status" value="1"/>
</dbReference>
<dbReference type="EMBL" id="NFLB01000013">
    <property type="protein sequence ID" value="OUQ04250.1"/>
    <property type="molecule type" value="Genomic_DNA"/>
</dbReference>
<dbReference type="Proteomes" id="UP000196258">
    <property type="component" value="Unassembled WGS sequence"/>
</dbReference>
<organism evidence="1 2">
    <name type="scientific">Thomasclavelia spiroformis</name>
    <dbReference type="NCBI Taxonomy" id="29348"/>
    <lineage>
        <taxon>Bacteria</taxon>
        <taxon>Bacillati</taxon>
        <taxon>Bacillota</taxon>
        <taxon>Erysipelotrichia</taxon>
        <taxon>Erysipelotrichales</taxon>
        <taxon>Coprobacillaceae</taxon>
        <taxon>Thomasclavelia</taxon>
    </lineage>
</organism>
<accession>A0A1Y4QGI8</accession>
<name>A0A1Y4QGI8_9FIRM</name>
<sequence>MLVATIFEQVLFTTLRIECINENGNLFSIGTGFLLQRPVGEDKYKVYLISNKHVLCNANSITITFTKSKDNNPDLGNTVRIPITDIKDSIVQHPNPNIDIAILECTRLFIMFPNQLYFKTVDYDMLASFDEPELSIAENVFFVGYPDNRYDKQNNLPLIRTGMIASHPKYNYNGDDVFIIDAQVFPGSSGSPVYIDLTYENFKNGQINLGKKDIKLLGIVSATMIRNNQIKSIQTGTQLLSEEILGLGIVYKATAIKELIDSMPTDN</sequence>